<proteinExistence type="predicted"/>
<dbReference type="EMBL" id="FSRA01000002">
    <property type="protein sequence ID" value="SIO49092.1"/>
    <property type="molecule type" value="Genomic_DNA"/>
</dbReference>
<dbReference type="Pfam" id="PF05721">
    <property type="entry name" value="PhyH"/>
    <property type="match status" value="1"/>
</dbReference>
<dbReference type="STRING" id="536979.SAMN04488055_4655"/>
<evidence type="ECO:0000313" key="2">
    <source>
        <dbReference type="Proteomes" id="UP000185003"/>
    </source>
</evidence>
<accession>A0A1N6JXL5</accession>
<reference evidence="1 2" key="1">
    <citation type="submission" date="2016-11" db="EMBL/GenBank/DDBJ databases">
        <authorList>
            <person name="Jaros S."/>
            <person name="Januszkiewicz K."/>
            <person name="Wedrychowicz H."/>
        </authorList>
    </citation>
    <scope>NUCLEOTIDE SEQUENCE [LARGE SCALE GENOMIC DNA]</scope>
    <source>
        <strain evidence="1 2">DSM 24787</strain>
    </source>
</reference>
<dbReference type="OrthoDB" id="9814777at2"/>
<dbReference type="RefSeq" id="WP_074241969.1">
    <property type="nucleotide sequence ID" value="NZ_FSRA01000002.1"/>
</dbReference>
<dbReference type="Proteomes" id="UP000185003">
    <property type="component" value="Unassembled WGS sequence"/>
</dbReference>
<protein>
    <submittedName>
        <fullName evidence="1">Phytanoyl-CoA dioxygenase (PhyH)</fullName>
    </submittedName>
</protein>
<keyword evidence="1" id="KW-0560">Oxidoreductase</keyword>
<sequence length="334" mass="38318">MSALIKFSKNLFHLANFSLGYFYYKMKGVTPNRAYMSMRQLFCTTNGKVNGVAASVDNLFKSEYKFTEVQGILGKLTKQDIESISNSIQEKGYHIFPVPLEQDLINKLVEFATHQKSIPRMGEQVPVEYNKENPISPIYDFTNQDLFENQSIQSILVDESLIAVAQQYLGPKPVLDLVAMWWSTANYKGTNLSKAAQLYHFDLDRIKFLKFFIYLSDVDTHNGPHCYIEGSHKLKPKAVRRDGRIMDEELMAVYPKENFKEITGKIGTILAVDTIGFHKGKPLEKNDRLLFQVEFATSMFGQYYPPVQRNSKLTENFLKGVKRFEHTFSGILSK</sequence>
<name>A0A1N6JXL5_9BACT</name>
<dbReference type="AlphaFoldDB" id="A0A1N6JXL5"/>
<gene>
    <name evidence="1" type="ORF">SAMN04488055_4655</name>
</gene>
<evidence type="ECO:0000313" key="1">
    <source>
        <dbReference type="EMBL" id="SIO49092.1"/>
    </source>
</evidence>
<keyword evidence="1" id="KW-0223">Dioxygenase</keyword>
<dbReference type="Gene3D" id="2.60.120.620">
    <property type="entry name" value="q2cbj1_9rhob like domain"/>
    <property type="match status" value="1"/>
</dbReference>
<dbReference type="GO" id="GO:0016706">
    <property type="term" value="F:2-oxoglutarate-dependent dioxygenase activity"/>
    <property type="evidence" value="ECO:0007669"/>
    <property type="project" value="UniProtKB-ARBA"/>
</dbReference>
<keyword evidence="2" id="KW-1185">Reference proteome</keyword>
<dbReference type="SUPFAM" id="SSF51197">
    <property type="entry name" value="Clavaminate synthase-like"/>
    <property type="match status" value="1"/>
</dbReference>
<dbReference type="InterPro" id="IPR008775">
    <property type="entry name" value="Phytyl_CoA_dOase-like"/>
</dbReference>
<organism evidence="1 2">
    <name type="scientific">Chitinophaga niabensis</name>
    <dbReference type="NCBI Taxonomy" id="536979"/>
    <lineage>
        <taxon>Bacteria</taxon>
        <taxon>Pseudomonadati</taxon>
        <taxon>Bacteroidota</taxon>
        <taxon>Chitinophagia</taxon>
        <taxon>Chitinophagales</taxon>
        <taxon>Chitinophagaceae</taxon>
        <taxon>Chitinophaga</taxon>
    </lineage>
</organism>